<feature type="disulfide bond" evidence="12">
    <location>
        <begin position="160"/>
        <end position="169"/>
    </location>
</feature>
<evidence type="ECO:0000256" key="2">
    <source>
        <dbReference type="ARBA" id="ARBA00022475"/>
    </source>
</evidence>
<evidence type="ECO:0000256" key="10">
    <source>
        <dbReference type="ARBA" id="ARBA00023157"/>
    </source>
</evidence>
<dbReference type="PROSITE" id="PS00010">
    <property type="entry name" value="ASX_HYDROXYL"/>
    <property type="match status" value="1"/>
</dbReference>
<dbReference type="GO" id="GO:0023052">
    <property type="term" value="P:signaling"/>
    <property type="evidence" value="ECO:0007669"/>
    <property type="project" value="UniProtKB-ARBA"/>
</dbReference>
<feature type="domain" description="EGF-like" evidence="13">
    <location>
        <begin position="292"/>
        <end position="328"/>
    </location>
</feature>
<accession>A0A9Q1HGE6</accession>
<dbReference type="EMBL" id="JAIZAY010000004">
    <property type="protein sequence ID" value="KAJ8044056.1"/>
    <property type="molecule type" value="Genomic_DNA"/>
</dbReference>
<keyword evidence="4" id="KW-0812">Transmembrane</keyword>
<dbReference type="PANTHER" id="PTHR12916">
    <property type="entry name" value="CYTOCHROME C OXIDASE POLYPEPTIDE VIC-2"/>
    <property type="match status" value="1"/>
</dbReference>
<evidence type="ECO:0000256" key="4">
    <source>
        <dbReference type="ARBA" id="ARBA00022692"/>
    </source>
</evidence>
<dbReference type="FunFam" id="2.10.25.10:FF:000095">
    <property type="entry name" value="Notch, isoform B"/>
    <property type="match status" value="1"/>
</dbReference>
<dbReference type="GO" id="GO:0005509">
    <property type="term" value="F:calcium ion binding"/>
    <property type="evidence" value="ECO:0007669"/>
    <property type="project" value="InterPro"/>
</dbReference>
<evidence type="ECO:0000313" key="15">
    <source>
        <dbReference type="Proteomes" id="UP001152320"/>
    </source>
</evidence>
<dbReference type="InterPro" id="IPR000152">
    <property type="entry name" value="EGF-type_Asp/Asn_hydroxyl_site"/>
</dbReference>
<dbReference type="CDD" id="cd00054">
    <property type="entry name" value="EGF_CA"/>
    <property type="match status" value="8"/>
</dbReference>
<feature type="domain" description="EGF-like" evidence="13">
    <location>
        <begin position="371"/>
        <end position="407"/>
    </location>
</feature>
<feature type="disulfide bond" evidence="12">
    <location>
        <begin position="476"/>
        <end position="485"/>
    </location>
</feature>
<protein>
    <submittedName>
        <fullName evidence="14">Fibropellin-1</fullName>
    </submittedName>
</protein>
<dbReference type="InterPro" id="IPR009030">
    <property type="entry name" value="Growth_fac_rcpt_cys_sf"/>
</dbReference>
<comment type="subcellular location">
    <subcellularLocation>
        <location evidence="1">Cell membrane</location>
        <topology evidence="1">Single-pass type I membrane protein</topology>
    </subcellularLocation>
</comment>
<evidence type="ECO:0000256" key="6">
    <source>
        <dbReference type="ARBA" id="ARBA00022737"/>
    </source>
</evidence>
<keyword evidence="10 12" id="KW-1015">Disulfide bond</keyword>
<evidence type="ECO:0000256" key="5">
    <source>
        <dbReference type="ARBA" id="ARBA00022729"/>
    </source>
</evidence>
<evidence type="ECO:0000256" key="8">
    <source>
        <dbReference type="ARBA" id="ARBA00022989"/>
    </source>
</evidence>
<feature type="domain" description="EGF-like" evidence="13">
    <location>
        <begin position="409"/>
        <end position="448"/>
    </location>
</feature>
<evidence type="ECO:0000259" key="13">
    <source>
        <dbReference type="PROSITE" id="PS50026"/>
    </source>
</evidence>
<keyword evidence="15" id="KW-1185">Reference proteome</keyword>
<feature type="domain" description="EGF-like" evidence="13">
    <location>
        <begin position="251"/>
        <end position="290"/>
    </location>
</feature>
<feature type="disulfide bond" evidence="12">
    <location>
        <begin position="438"/>
        <end position="447"/>
    </location>
</feature>
<dbReference type="PROSITE" id="PS00022">
    <property type="entry name" value="EGF_1"/>
    <property type="match status" value="9"/>
</dbReference>
<evidence type="ECO:0000256" key="3">
    <source>
        <dbReference type="ARBA" id="ARBA00022536"/>
    </source>
</evidence>
<feature type="disulfide bond" evidence="12">
    <location>
        <begin position="397"/>
        <end position="406"/>
    </location>
</feature>
<evidence type="ECO:0000256" key="11">
    <source>
        <dbReference type="ARBA" id="ARBA00023180"/>
    </source>
</evidence>
<feature type="domain" description="EGF-like" evidence="13">
    <location>
        <begin position="172"/>
        <end position="211"/>
    </location>
</feature>
<dbReference type="InterPro" id="IPR001881">
    <property type="entry name" value="EGF-like_Ca-bd_dom"/>
</dbReference>
<feature type="domain" description="EGF-like" evidence="13">
    <location>
        <begin position="134"/>
        <end position="170"/>
    </location>
</feature>
<feature type="domain" description="EGF-like" evidence="13">
    <location>
        <begin position="213"/>
        <end position="249"/>
    </location>
</feature>
<evidence type="ECO:0000313" key="14">
    <source>
        <dbReference type="EMBL" id="KAJ8044056.1"/>
    </source>
</evidence>
<sequence>MFSFEIQLPMPVPQIHVQKMETVVTLSLTSSASAGMVTPGNSVRMPQHHVHLILVRMEVAALRSQKIPMCVIALQPLFQDLQARGVRWYCLSKGSDGKAPDPCNSIICLNGGICNNGNCDCSNTGYSGINCGILTDACFSHPCKNDGTCRNFGTYFQCGCTAEFEGTFCESFVDPCLAIPSPCQNGASCSNPQGGQYFCNCLPQYTGTNCETEVNPCASDPCQSGSTCQKVAFGYQCQCQPGYGGINCDNVVDPCLAIPSPCQNGASCSNPQGGQYFCNCLPQYTGTNCETEVNPCASDPCQSGSTCQKMAFGYQCQCQPGYGGINCDNVVDPCLAIPSPCQNGASCSNLQGGQYFCNCLPQYTGTNCETEVNPCASDPCQSGSTCQKTAFGYQCQCQPGYGGINCENVVDPCLAIPSPCQNGASCSNLQGGQYFCNCLPQYTGTNCETEVNPCASDPCQSGSTCQKMAFGYQCQCQPGYGGIDCDNGKLWTLAWQFHLPAKMEHLVVIYREGNTFVTVCLSTLVPIVKQVLMSVCHNPARMELLVQIILRSTGRSSSVSAQKDFLDSLVEVKIRFKEFS</sequence>
<feature type="domain" description="EGF-like" evidence="13">
    <location>
        <begin position="450"/>
        <end position="486"/>
    </location>
</feature>
<keyword evidence="5" id="KW-0732">Signal</keyword>
<reference evidence="14" key="1">
    <citation type="submission" date="2021-10" db="EMBL/GenBank/DDBJ databases">
        <title>Tropical sea cucumber genome reveals ecological adaptation and Cuvierian tubules defense mechanism.</title>
        <authorList>
            <person name="Chen T."/>
        </authorList>
    </citation>
    <scope>NUCLEOTIDE SEQUENCE</scope>
    <source>
        <strain evidence="14">Nanhai2018</strain>
        <tissue evidence="14">Muscle</tissue>
    </source>
</reference>
<organism evidence="14 15">
    <name type="scientific">Holothuria leucospilota</name>
    <name type="common">Black long sea cucumber</name>
    <name type="synonym">Mertensiothuria leucospilota</name>
    <dbReference type="NCBI Taxonomy" id="206669"/>
    <lineage>
        <taxon>Eukaryota</taxon>
        <taxon>Metazoa</taxon>
        <taxon>Echinodermata</taxon>
        <taxon>Eleutherozoa</taxon>
        <taxon>Echinozoa</taxon>
        <taxon>Holothuroidea</taxon>
        <taxon>Aspidochirotacea</taxon>
        <taxon>Aspidochirotida</taxon>
        <taxon>Holothuriidae</taxon>
        <taxon>Holothuria</taxon>
    </lineage>
</organism>
<keyword evidence="9" id="KW-0472">Membrane</keyword>
<evidence type="ECO:0000256" key="12">
    <source>
        <dbReference type="PROSITE-ProRule" id="PRU00076"/>
    </source>
</evidence>
<dbReference type="GO" id="GO:0007154">
    <property type="term" value="P:cell communication"/>
    <property type="evidence" value="ECO:0007669"/>
    <property type="project" value="UniProtKB-ARBA"/>
</dbReference>
<comment type="caution">
    <text evidence="14">The sequence shown here is derived from an EMBL/GenBank/DDBJ whole genome shotgun (WGS) entry which is preliminary data.</text>
</comment>
<dbReference type="PANTHER" id="PTHR12916:SF4">
    <property type="entry name" value="UNINFLATABLE, ISOFORM C"/>
    <property type="match status" value="1"/>
</dbReference>
<evidence type="ECO:0000256" key="7">
    <source>
        <dbReference type="ARBA" id="ARBA00022837"/>
    </source>
</evidence>
<feature type="disulfide bond" evidence="12">
    <location>
        <begin position="239"/>
        <end position="248"/>
    </location>
</feature>
<feature type="disulfide bond" evidence="12">
    <location>
        <begin position="359"/>
        <end position="368"/>
    </location>
</feature>
<name>A0A9Q1HGE6_HOLLE</name>
<keyword evidence="3 12" id="KW-0245">EGF-like domain</keyword>
<evidence type="ECO:0000256" key="1">
    <source>
        <dbReference type="ARBA" id="ARBA00004251"/>
    </source>
</evidence>
<dbReference type="PROSITE" id="PS01186">
    <property type="entry name" value="EGF_2"/>
    <property type="match status" value="4"/>
</dbReference>
<dbReference type="GO" id="GO:0005886">
    <property type="term" value="C:plasma membrane"/>
    <property type="evidence" value="ECO:0007669"/>
    <property type="project" value="UniProtKB-SubCell"/>
</dbReference>
<keyword evidence="2" id="KW-1003">Cell membrane</keyword>
<dbReference type="Gene3D" id="2.10.25.10">
    <property type="entry name" value="Laminin"/>
    <property type="match status" value="9"/>
</dbReference>
<dbReference type="Proteomes" id="UP001152320">
    <property type="component" value="Chromosome 4"/>
</dbReference>
<dbReference type="SUPFAM" id="SSF57196">
    <property type="entry name" value="EGF/Laminin"/>
    <property type="match status" value="5"/>
</dbReference>
<dbReference type="SMART" id="SM00179">
    <property type="entry name" value="EGF_CA"/>
    <property type="match status" value="9"/>
</dbReference>
<comment type="caution">
    <text evidence="12">Lacks conserved residue(s) required for the propagation of feature annotation.</text>
</comment>
<feature type="domain" description="EGF-like" evidence="13">
    <location>
        <begin position="330"/>
        <end position="369"/>
    </location>
</feature>
<dbReference type="FunFam" id="2.10.25.10:FF:000173">
    <property type="entry name" value="Neurogenic locus notch protein 2"/>
    <property type="match status" value="4"/>
</dbReference>
<dbReference type="SMART" id="SM00181">
    <property type="entry name" value="EGF"/>
    <property type="match status" value="10"/>
</dbReference>
<feature type="disulfide bond" evidence="12">
    <location>
        <begin position="201"/>
        <end position="210"/>
    </location>
</feature>
<keyword evidence="7" id="KW-0106">Calcium</keyword>
<dbReference type="AlphaFoldDB" id="A0A9Q1HGE6"/>
<feature type="disulfide bond" evidence="12">
    <location>
        <begin position="318"/>
        <end position="327"/>
    </location>
</feature>
<dbReference type="SUPFAM" id="SSF57184">
    <property type="entry name" value="Growth factor receptor domain"/>
    <property type="match status" value="1"/>
</dbReference>
<feature type="disulfide bond" evidence="12">
    <location>
        <begin position="280"/>
        <end position="289"/>
    </location>
</feature>
<gene>
    <name evidence="14" type="ORF">HOLleu_11410</name>
</gene>
<dbReference type="Pfam" id="PF00008">
    <property type="entry name" value="EGF"/>
    <property type="match status" value="4"/>
</dbReference>
<dbReference type="OrthoDB" id="283575at2759"/>
<keyword evidence="8" id="KW-1133">Transmembrane helix</keyword>
<proteinExistence type="predicted"/>
<dbReference type="PROSITE" id="PS50026">
    <property type="entry name" value="EGF_3"/>
    <property type="match status" value="9"/>
</dbReference>
<dbReference type="FunFam" id="2.10.25.10:FF:000391">
    <property type="entry name" value="Weary, isoform C"/>
    <property type="match status" value="1"/>
</dbReference>
<keyword evidence="6" id="KW-0677">Repeat</keyword>
<evidence type="ECO:0000256" key="9">
    <source>
        <dbReference type="ARBA" id="ARBA00023136"/>
    </source>
</evidence>
<dbReference type="InterPro" id="IPR000742">
    <property type="entry name" value="EGF"/>
</dbReference>
<keyword evidence="11" id="KW-0325">Glycoprotein</keyword>